<dbReference type="AlphaFoldDB" id="A0A6A6QTC2"/>
<organism evidence="2 3">
    <name type="scientific">Lophium mytilinum</name>
    <dbReference type="NCBI Taxonomy" id="390894"/>
    <lineage>
        <taxon>Eukaryota</taxon>
        <taxon>Fungi</taxon>
        <taxon>Dikarya</taxon>
        <taxon>Ascomycota</taxon>
        <taxon>Pezizomycotina</taxon>
        <taxon>Dothideomycetes</taxon>
        <taxon>Pleosporomycetidae</taxon>
        <taxon>Mytilinidiales</taxon>
        <taxon>Mytilinidiaceae</taxon>
        <taxon>Lophium</taxon>
    </lineage>
</organism>
<dbReference type="Proteomes" id="UP000799750">
    <property type="component" value="Unassembled WGS sequence"/>
</dbReference>
<proteinExistence type="predicted"/>
<gene>
    <name evidence="2" type="ORF">BU16DRAFT_561706</name>
</gene>
<sequence>MHLPQAVQSKESHSETKDEKTGTTPKSTSSPRVANDNSDKIVGNPSEDIKTNELRPGITRCSPLERWLNETAKEEYWHTESRT</sequence>
<feature type="compositionally biased region" description="Basic and acidic residues" evidence="1">
    <location>
        <begin position="10"/>
        <end position="21"/>
    </location>
</feature>
<feature type="region of interest" description="Disordered" evidence="1">
    <location>
        <begin position="1"/>
        <end position="55"/>
    </location>
</feature>
<name>A0A6A6QTC2_9PEZI</name>
<evidence type="ECO:0000256" key="1">
    <source>
        <dbReference type="SAM" id="MobiDB-lite"/>
    </source>
</evidence>
<reference evidence="2" key="1">
    <citation type="journal article" date="2020" name="Stud. Mycol.">
        <title>101 Dothideomycetes genomes: a test case for predicting lifestyles and emergence of pathogens.</title>
        <authorList>
            <person name="Haridas S."/>
            <person name="Albert R."/>
            <person name="Binder M."/>
            <person name="Bloem J."/>
            <person name="Labutti K."/>
            <person name="Salamov A."/>
            <person name="Andreopoulos B."/>
            <person name="Baker S."/>
            <person name="Barry K."/>
            <person name="Bills G."/>
            <person name="Bluhm B."/>
            <person name="Cannon C."/>
            <person name="Castanera R."/>
            <person name="Culley D."/>
            <person name="Daum C."/>
            <person name="Ezra D."/>
            <person name="Gonzalez J."/>
            <person name="Henrissat B."/>
            <person name="Kuo A."/>
            <person name="Liang C."/>
            <person name="Lipzen A."/>
            <person name="Lutzoni F."/>
            <person name="Magnuson J."/>
            <person name="Mondo S."/>
            <person name="Nolan M."/>
            <person name="Ohm R."/>
            <person name="Pangilinan J."/>
            <person name="Park H.-J."/>
            <person name="Ramirez L."/>
            <person name="Alfaro M."/>
            <person name="Sun H."/>
            <person name="Tritt A."/>
            <person name="Yoshinaga Y."/>
            <person name="Zwiers L.-H."/>
            <person name="Turgeon B."/>
            <person name="Goodwin S."/>
            <person name="Spatafora J."/>
            <person name="Crous P."/>
            <person name="Grigoriev I."/>
        </authorList>
    </citation>
    <scope>NUCLEOTIDE SEQUENCE</scope>
    <source>
        <strain evidence="2">CBS 269.34</strain>
    </source>
</reference>
<feature type="compositionally biased region" description="Low complexity" evidence="1">
    <location>
        <begin position="22"/>
        <end position="31"/>
    </location>
</feature>
<dbReference type="EMBL" id="MU004189">
    <property type="protein sequence ID" value="KAF2495426.1"/>
    <property type="molecule type" value="Genomic_DNA"/>
</dbReference>
<keyword evidence="3" id="KW-1185">Reference proteome</keyword>
<accession>A0A6A6QTC2</accession>
<evidence type="ECO:0000313" key="3">
    <source>
        <dbReference type="Proteomes" id="UP000799750"/>
    </source>
</evidence>
<evidence type="ECO:0000313" key="2">
    <source>
        <dbReference type="EMBL" id="KAF2495426.1"/>
    </source>
</evidence>
<protein>
    <submittedName>
        <fullName evidence="2">Uncharacterized protein</fullName>
    </submittedName>
</protein>